<dbReference type="Pfam" id="PF06258">
    <property type="entry name" value="Mito_fiss_Elm1"/>
    <property type="match status" value="1"/>
</dbReference>
<sequence>MTPDAHCWTLTTGEAGMTSQAVGLAEAVGLPFDQKTIGLKLPWRWLPGHLCPGALRFGLTRQSSPLVPPWPDLLIVCGRRSQAVAIAIRRLSGGKTLTVYVQDPKIPARYFDLVVPPRHDGLEGPNVMPTRGALHRITHEKLAEAAARQTGRFAHLSRPLVTVLLGGSSRSSRLTPEISAALGRELARLVREQDVGLAITASRRTGPENLGAFRAALGDVPHFLWDGEGENPYLAMLGLADYIVVTGDSVSMVSEAASTGKPVYVVDLEGYSNRLKVFHQELRREGITRPFPGPLERWVYEPVNDTARVAGRIRQMLAARGLAGIDQA</sequence>
<dbReference type="AlphaFoldDB" id="B8GL57"/>
<protein>
    <recommendedName>
        <fullName evidence="3">Nucleoside-diphosphate sugar epimerase</fullName>
    </recommendedName>
</protein>
<evidence type="ECO:0008006" key="3">
    <source>
        <dbReference type="Google" id="ProtNLM"/>
    </source>
</evidence>
<dbReference type="KEGG" id="tgr:Tgr7_0478"/>
<dbReference type="InterPro" id="IPR009367">
    <property type="entry name" value="Elm1-like"/>
</dbReference>
<name>B8GL57_THISH</name>
<evidence type="ECO:0000313" key="1">
    <source>
        <dbReference type="EMBL" id="ACL71575.1"/>
    </source>
</evidence>
<organism evidence="1 2">
    <name type="scientific">Thioalkalivibrio sulfidiphilus (strain HL-EbGR7)</name>
    <dbReference type="NCBI Taxonomy" id="396588"/>
    <lineage>
        <taxon>Bacteria</taxon>
        <taxon>Pseudomonadati</taxon>
        <taxon>Pseudomonadota</taxon>
        <taxon>Gammaproteobacteria</taxon>
        <taxon>Chromatiales</taxon>
        <taxon>Ectothiorhodospiraceae</taxon>
        <taxon>Thioalkalivibrio</taxon>
    </lineage>
</organism>
<dbReference type="Proteomes" id="UP000002383">
    <property type="component" value="Chromosome"/>
</dbReference>
<dbReference type="eggNOG" id="COG3660">
    <property type="taxonomic scope" value="Bacteria"/>
</dbReference>
<dbReference type="PANTHER" id="PTHR33986:SF15">
    <property type="entry name" value="MITOCHONDRIAL FISSION PROTEIN ELM1"/>
    <property type="match status" value="1"/>
</dbReference>
<reference evidence="1 2" key="1">
    <citation type="journal article" date="2011" name="Stand. Genomic Sci.">
        <title>Complete genome sequence of 'Thioalkalivibrio sulfidophilus' HL-EbGr7.</title>
        <authorList>
            <person name="Muyzer G."/>
            <person name="Sorokin D.Y."/>
            <person name="Mavromatis K."/>
            <person name="Lapidus A."/>
            <person name="Clum A."/>
            <person name="Ivanova N."/>
            <person name="Pati A."/>
            <person name="d'Haeseleer P."/>
            <person name="Woyke T."/>
            <person name="Kyrpides N.C."/>
        </authorList>
    </citation>
    <scope>NUCLEOTIDE SEQUENCE [LARGE SCALE GENOMIC DNA]</scope>
    <source>
        <strain evidence="1 2">HL-EbGR7</strain>
    </source>
</reference>
<dbReference type="EMBL" id="CP001339">
    <property type="protein sequence ID" value="ACL71575.1"/>
    <property type="molecule type" value="Genomic_DNA"/>
</dbReference>
<dbReference type="HOGENOM" id="CLU_048241_0_0_6"/>
<keyword evidence="2" id="KW-1185">Reference proteome</keyword>
<proteinExistence type="predicted"/>
<evidence type="ECO:0000313" key="2">
    <source>
        <dbReference type="Proteomes" id="UP000002383"/>
    </source>
</evidence>
<dbReference type="STRING" id="396588.Tgr7_0478"/>
<dbReference type="PANTHER" id="PTHR33986">
    <property type="entry name" value="OS02G0535700 PROTEIN"/>
    <property type="match status" value="1"/>
</dbReference>
<accession>B8GL57</accession>
<gene>
    <name evidence="1" type="ordered locus">Tgr7_0478</name>
</gene>